<keyword evidence="3" id="KW-1185">Reference proteome</keyword>
<evidence type="ECO:0000313" key="2">
    <source>
        <dbReference type="EMBL" id="GBO19971.1"/>
    </source>
</evidence>
<dbReference type="EMBL" id="BGPR01043378">
    <property type="protein sequence ID" value="GBO19971.1"/>
    <property type="molecule type" value="Genomic_DNA"/>
</dbReference>
<comment type="caution">
    <text evidence="2">The sequence shown here is derived from an EMBL/GenBank/DDBJ whole genome shotgun (WGS) entry which is preliminary data.</text>
</comment>
<reference evidence="2 3" key="1">
    <citation type="journal article" date="2019" name="Sci. Rep.">
        <title>Orb-weaving spider Araneus ventricosus genome elucidates the spidroin gene catalogue.</title>
        <authorList>
            <person name="Kono N."/>
            <person name="Nakamura H."/>
            <person name="Ohtoshi R."/>
            <person name="Moran D.A.P."/>
            <person name="Shinohara A."/>
            <person name="Yoshida Y."/>
            <person name="Fujiwara M."/>
            <person name="Mori M."/>
            <person name="Tomita M."/>
            <person name="Arakawa K."/>
        </authorList>
    </citation>
    <scope>NUCLEOTIDE SEQUENCE [LARGE SCALE GENOMIC DNA]</scope>
</reference>
<accession>A0A4Y2V5Z8</accession>
<organism evidence="2 3">
    <name type="scientific">Araneus ventricosus</name>
    <name type="common">Orbweaver spider</name>
    <name type="synonym">Epeira ventricosa</name>
    <dbReference type="NCBI Taxonomy" id="182803"/>
    <lineage>
        <taxon>Eukaryota</taxon>
        <taxon>Metazoa</taxon>
        <taxon>Ecdysozoa</taxon>
        <taxon>Arthropoda</taxon>
        <taxon>Chelicerata</taxon>
        <taxon>Arachnida</taxon>
        <taxon>Araneae</taxon>
        <taxon>Araneomorphae</taxon>
        <taxon>Entelegynae</taxon>
        <taxon>Araneoidea</taxon>
        <taxon>Araneidae</taxon>
        <taxon>Araneus</taxon>
    </lineage>
</organism>
<evidence type="ECO:0000256" key="1">
    <source>
        <dbReference type="SAM" id="MobiDB-lite"/>
    </source>
</evidence>
<feature type="region of interest" description="Disordered" evidence="1">
    <location>
        <begin position="1"/>
        <end position="20"/>
    </location>
</feature>
<dbReference type="Proteomes" id="UP000499080">
    <property type="component" value="Unassembled WGS sequence"/>
</dbReference>
<dbReference type="AlphaFoldDB" id="A0A4Y2V5Z8"/>
<name>A0A4Y2V5Z8_ARAVE</name>
<proteinExistence type="predicted"/>
<sequence>MKSDHMSLPPLNEETRSSHKRIAYPNRNIRIMALQLDGKRRFAEKEIFKLFAEQKIKKSKKCEVGKVAKCFRVPRRWSDGPRAR</sequence>
<evidence type="ECO:0000313" key="3">
    <source>
        <dbReference type="Proteomes" id="UP000499080"/>
    </source>
</evidence>
<protein>
    <submittedName>
        <fullName evidence="2">Uncharacterized protein</fullName>
    </submittedName>
</protein>
<gene>
    <name evidence="2" type="ORF">AVEN_153060_1</name>
</gene>